<reference evidence="2" key="1">
    <citation type="journal article" date="2021" name="Nat. Commun.">
        <title>Genetic determinants of endophytism in the Arabidopsis root mycobiome.</title>
        <authorList>
            <person name="Mesny F."/>
            <person name="Miyauchi S."/>
            <person name="Thiergart T."/>
            <person name="Pickel B."/>
            <person name="Atanasova L."/>
            <person name="Karlsson M."/>
            <person name="Huettel B."/>
            <person name="Barry K.W."/>
            <person name="Haridas S."/>
            <person name="Chen C."/>
            <person name="Bauer D."/>
            <person name="Andreopoulos W."/>
            <person name="Pangilinan J."/>
            <person name="LaButti K."/>
            <person name="Riley R."/>
            <person name="Lipzen A."/>
            <person name="Clum A."/>
            <person name="Drula E."/>
            <person name="Henrissat B."/>
            <person name="Kohler A."/>
            <person name="Grigoriev I.V."/>
            <person name="Martin F.M."/>
            <person name="Hacquard S."/>
        </authorList>
    </citation>
    <scope>NUCLEOTIDE SEQUENCE</scope>
    <source>
        <strain evidence="2">MPI-SDFR-AT-0073</strain>
    </source>
</reference>
<evidence type="ECO:0000256" key="1">
    <source>
        <dbReference type="SAM" id="MobiDB-lite"/>
    </source>
</evidence>
<sequence length="295" mass="33456">MPSPWPARRNDSTSPSQTLRTEKSFKRRFAFDEPENEQSAHPRSPKRRGNKSFVPFDVLRDVRRNVEGRYPAQNYGRYRQQMPSTPEPRYRRHRSVTPDAPALRELQEKYSNLQIAMHSQVVSELEAAQEELTNEVVQGIKANQLALAQLSATHAKLVAPVLEAQTKKIMISPDGTEHPEIVEMGITVAEFQKRIDAAHAELEQLWADWEEAHAEIEAIEQEVLSSEHDLPGTDEAQSVTTESEHAAAIAEFNEDIDALVEKAVGEFKAYEKEFFKKIEYEAGKIVQSFVHPGLS</sequence>
<dbReference type="EMBL" id="JAGPXC010000005">
    <property type="protein sequence ID" value="KAH6652692.1"/>
    <property type="molecule type" value="Genomic_DNA"/>
</dbReference>
<protein>
    <submittedName>
        <fullName evidence="2">Uncharacterized protein</fullName>
    </submittedName>
</protein>
<name>A0A9P8UI97_9PEZI</name>
<dbReference type="Proteomes" id="UP000758603">
    <property type="component" value="Unassembled WGS sequence"/>
</dbReference>
<evidence type="ECO:0000313" key="3">
    <source>
        <dbReference type="Proteomes" id="UP000758603"/>
    </source>
</evidence>
<comment type="caution">
    <text evidence="2">The sequence shown here is derived from an EMBL/GenBank/DDBJ whole genome shotgun (WGS) entry which is preliminary data.</text>
</comment>
<feature type="region of interest" description="Disordered" evidence="1">
    <location>
        <begin position="1"/>
        <end position="94"/>
    </location>
</feature>
<organism evidence="2 3">
    <name type="scientific">Truncatella angustata</name>
    <dbReference type="NCBI Taxonomy" id="152316"/>
    <lineage>
        <taxon>Eukaryota</taxon>
        <taxon>Fungi</taxon>
        <taxon>Dikarya</taxon>
        <taxon>Ascomycota</taxon>
        <taxon>Pezizomycotina</taxon>
        <taxon>Sordariomycetes</taxon>
        <taxon>Xylariomycetidae</taxon>
        <taxon>Amphisphaeriales</taxon>
        <taxon>Sporocadaceae</taxon>
        <taxon>Truncatella</taxon>
    </lineage>
</organism>
<keyword evidence="3" id="KW-1185">Reference proteome</keyword>
<dbReference type="OrthoDB" id="4687746at2759"/>
<gene>
    <name evidence="2" type="ORF">BKA67DRAFT_677790</name>
</gene>
<dbReference type="AlphaFoldDB" id="A0A9P8UI97"/>
<feature type="compositionally biased region" description="Basic and acidic residues" evidence="1">
    <location>
        <begin position="58"/>
        <end position="67"/>
    </location>
</feature>
<proteinExistence type="predicted"/>
<dbReference type="RefSeq" id="XP_045956969.1">
    <property type="nucleotide sequence ID" value="XM_046108836.1"/>
</dbReference>
<dbReference type="GeneID" id="70137727"/>
<evidence type="ECO:0000313" key="2">
    <source>
        <dbReference type="EMBL" id="KAH6652692.1"/>
    </source>
</evidence>
<accession>A0A9P8UI97</accession>